<accession>A0AAE0TCU9</accession>
<reference evidence="1" key="2">
    <citation type="journal article" date="2021" name="Genome Biol. Evol.">
        <title>Developing a high-quality reference genome for a parasitic bivalve with doubly uniparental inheritance (Bivalvia: Unionida).</title>
        <authorList>
            <person name="Smith C.H."/>
        </authorList>
    </citation>
    <scope>NUCLEOTIDE SEQUENCE</scope>
    <source>
        <strain evidence="1">CHS0354</strain>
        <tissue evidence="1">Mantle</tissue>
    </source>
</reference>
<sequence>MEAAVTRLMSNTVVTRVQALSSTASSNLMAMQGPYLGCSKVQAGWLGLPSRYQDAVNVLELCIAAKSSLDWRAGETYLNWKITPIHNGISELAMSLHKVT</sequence>
<dbReference type="EMBL" id="JAEAOA010001852">
    <property type="protein sequence ID" value="KAK3608031.1"/>
    <property type="molecule type" value="Genomic_DNA"/>
</dbReference>
<evidence type="ECO:0000313" key="2">
    <source>
        <dbReference type="Proteomes" id="UP001195483"/>
    </source>
</evidence>
<evidence type="ECO:0000313" key="1">
    <source>
        <dbReference type="EMBL" id="KAK3608031.1"/>
    </source>
</evidence>
<dbReference type="Proteomes" id="UP001195483">
    <property type="component" value="Unassembled WGS sequence"/>
</dbReference>
<proteinExistence type="predicted"/>
<name>A0AAE0TCU9_9BIVA</name>
<reference evidence="1" key="3">
    <citation type="submission" date="2023-05" db="EMBL/GenBank/DDBJ databases">
        <authorList>
            <person name="Smith C.H."/>
        </authorList>
    </citation>
    <scope>NUCLEOTIDE SEQUENCE</scope>
    <source>
        <strain evidence="1">CHS0354</strain>
        <tissue evidence="1">Mantle</tissue>
    </source>
</reference>
<comment type="caution">
    <text evidence="1">The sequence shown here is derived from an EMBL/GenBank/DDBJ whole genome shotgun (WGS) entry which is preliminary data.</text>
</comment>
<dbReference type="AlphaFoldDB" id="A0AAE0TCU9"/>
<keyword evidence="2" id="KW-1185">Reference proteome</keyword>
<organism evidence="1 2">
    <name type="scientific">Potamilus streckersoni</name>
    <dbReference type="NCBI Taxonomy" id="2493646"/>
    <lineage>
        <taxon>Eukaryota</taxon>
        <taxon>Metazoa</taxon>
        <taxon>Spiralia</taxon>
        <taxon>Lophotrochozoa</taxon>
        <taxon>Mollusca</taxon>
        <taxon>Bivalvia</taxon>
        <taxon>Autobranchia</taxon>
        <taxon>Heteroconchia</taxon>
        <taxon>Palaeoheterodonta</taxon>
        <taxon>Unionida</taxon>
        <taxon>Unionoidea</taxon>
        <taxon>Unionidae</taxon>
        <taxon>Ambleminae</taxon>
        <taxon>Lampsilini</taxon>
        <taxon>Potamilus</taxon>
    </lineage>
</organism>
<protein>
    <submittedName>
        <fullName evidence="1">Uncharacterized protein</fullName>
    </submittedName>
</protein>
<gene>
    <name evidence="1" type="ORF">CHS0354_031017</name>
</gene>
<reference evidence="1" key="1">
    <citation type="journal article" date="2021" name="Genome Biol. Evol.">
        <title>A High-Quality Reference Genome for a Parasitic Bivalve with Doubly Uniparental Inheritance (Bivalvia: Unionida).</title>
        <authorList>
            <person name="Smith C.H."/>
        </authorList>
    </citation>
    <scope>NUCLEOTIDE SEQUENCE</scope>
    <source>
        <strain evidence="1">CHS0354</strain>
    </source>
</reference>